<dbReference type="CDD" id="cd01647">
    <property type="entry name" value="RT_LTR"/>
    <property type="match status" value="1"/>
</dbReference>
<dbReference type="Gene3D" id="3.10.10.10">
    <property type="entry name" value="HIV Type 1 Reverse Transcriptase, subunit A, domain 1"/>
    <property type="match status" value="1"/>
</dbReference>
<dbReference type="Pfam" id="PF00078">
    <property type="entry name" value="RVT_1"/>
    <property type="match status" value="1"/>
</dbReference>
<gene>
    <name evidence="2" type="ORF">PACLA_8A025746</name>
</gene>
<name>A0A6S7K235_PARCT</name>
<proteinExistence type="predicted"/>
<dbReference type="Proteomes" id="UP001152795">
    <property type="component" value="Unassembled WGS sequence"/>
</dbReference>
<organism evidence="2 3">
    <name type="scientific">Paramuricea clavata</name>
    <name type="common">Red gorgonian</name>
    <name type="synonym">Violescent sea-whip</name>
    <dbReference type="NCBI Taxonomy" id="317549"/>
    <lineage>
        <taxon>Eukaryota</taxon>
        <taxon>Metazoa</taxon>
        <taxon>Cnidaria</taxon>
        <taxon>Anthozoa</taxon>
        <taxon>Octocorallia</taxon>
        <taxon>Malacalcyonacea</taxon>
        <taxon>Plexauridae</taxon>
        <taxon>Paramuricea</taxon>
    </lineage>
</organism>
<dbReference type="AlphaFoldDB" id="A0A6S7K235"/>
<dbReference type="EMBL" id="CACRXK020025369">
    <property type="protein sequence ID" value="CAB4039426.1"/>
    <property type="molecule type" value="Genomic_DNA"/>
</dbReference>
<evidence type="ECO:0000313" key="2">
    <source>
        <dbReference type="EMBL" id="CAB4039426.1"/>
    </source>
</evidence>
<reference evidence="2" key="1">
    <citation type="submission" date="2020-04" db="EMBL/GenBank/DDBJ databases">
        <authorList>
            <person name="Alioto T."/>
            <person name="Alioto T."/>
            <person name="Gomez Garrido J."/>
        </authorList>
    </citation>
    <scope>NUCLEOTIDE SEQUENCE</scope>
    <source>
        <strain evidence="2">A484AB</strain>
    </source>
</reference>
<feature type="domain" description="Reverse transcriptase" evidence="1">
    <location>
        <begin position="131"/>
        <end position="269"/>
    </location>
</feature>
<dbReference type="OrthoDB" id="5968803at2759"/>
<comment type="caution">
    <text evidence="2">The sequence shown here is derived from an EMBL/GenBank/DDBJ whole genome shotgun (WGS) entry which is preliminary data.</text>
</comment>
<dbReference type="SUPFAM" id="SSF56672">
    <property type="entry name" value="DNA/RNA polymerases"/>
    <property type="match status" value="1"/>
</dbReference>
<dbReference type="Gene3D" id="3.30.70.270">
    <property type="match status" value="1"/>
</dbReference>
<dbReference type="PANTHER" id="PTHR37984:SF8">
    <property type="entry name" value="CCHC-TYPE DOMAIN-CONTAINING PROTEIN"/>
    <property type="match status" value="1"/>
</dbReference>
<dbReference type="InterPro" id="IPR043502">
    <property type="entry name" value="DNA/RNA_pol_sf"/>
</dbReference>
<dbReference type="InterPro" id="IPR000477">
    <property type="entry name" value="RT_dom"/>
</dbReference>
<sequence>MWNKSKVNPLGETTLKIMNPKNEEETVVDFIVVPNNYSCLLGLSTIQQMGLLTINDGNFIAHISTDANQLGSLGETQLHVDPNVPPRALPCRKLPLALQENVKEELNHIVEAGVLVPVEEPTAWVSQMAVVKKPNGSLRICIDPQSLNAALQREHYKLPTLDDVLPSLSQARVFSKLNVKQAYWHVQLDNESSLLTTMITPFGRYRWARLPFGLKVSSEIFQRKLNEALVGLNGVICIADDLVVYGSGNTREEADADHEQNLLALQERCA</sequence>
<dbReference type="InterPro" id="IPR043128">
    <property type="entry name" value="Rev_trsase/Diguanyl_cyclase"/>
</dbReference>
<protein>
    <recommendedName>
        <fullName evidence="1">Reverse transcriptase domain-containing protein</fullName>
    </recommendedName>
</protein>
<dbReference type="PANTHER" id="PTHR37984">
    <property type="entry name" value="PROTEIN CBG26694"/>
    <property type="match status" value="1"/>
</dbReference>
<evidence type="ECO:0000259" key="1">
    <source>
        <dbReference type="Pfam" id="PF00078"/>
    </source>
</evidence>
<evidence type="ECO:0000313" key="3">
    <source>
        <dbReference type="Proteomes" id="UP001152795"/>
    </source>
</evidence>
<keyword evidence="3" id="KW-1185">Reference proteome</keyword>
<accession>A0A6S7K235</accession>
<dbReference type="InterPro" id="IPR050951">
    <property type="entry name" value="Retrovirus_Pol_polyprotein"/>
</dbReference>